<evidence type="ECO:0008006" key="3">
    <source>
        <dbReference type="Google" id="ProtNLM"/>
    </source>
</evidence>
<evidence type="ECO:0000313" key="2">
    <source>
        <dbReference type="Proteomes" id="UP001501285"/>
    </source>
</evidence>
<sequence>MYGYTLHFPAPIEAYLAMHQAVLQVLAEEGGGDGLLVHVAYPTDRGFDLTEVWESKEHLDAFNREVGAGHLAHDT</sequence>
<reference evidence="2" key="1">
    <citation type="journal article" date="2019" name="Int. J. Syst. Evol. Microbiol.">
        <title>The Global Catalogue of Microorganisms (GCM) 10K type strain sequencing project: providing services to taxonomists for standard genome sequencing and annotation.</title>
        <authorList>
            <consortium name="The Broad Institute Genomics Platform"/>
            <consortium name="The Broad Institute Genome Sequencing Center for Infectious Disease"/>
            <person name="Wu L."/>
            <person name="Ma J."/>
        </authorList>
    </citation>
    <scope>NUCLEOTIDE SEQUENCE [LARGE SCALE GENOMIC DNA]</scope>
    <source>
        <strain evidence="2">JCM 14283</strain>
    </source>
</reference>
<gene>
    <name evidence="1" type="ORF">GCM10009740_09450</name>
</gene>
<dbReference type="Proteomes" id="UP001501285">
    <property type="component" value="Unassembled WGS sequence"/>
</dbReference>
<protein>
    <recommendedName>
        <fullName evidence="3">ABM domain-containing protein</fullName>
    </recommendedName>
</protein>
<keyword evidence="2" id="KW-1185">Reference proteome</keyword>
<organism evidence="1 2">
    <name type="scientific">Terrabacter terrae</name>
    <dbReference type="NCBI Taxonomy" id="318434"/>
    <lineage>
        <taxon>Bacteria</taxon>
        <taxon>Bacillati</taxon>
        <taxon>Actinomycetota</taxon>
        <taxon>Actinomycetes</taxon>
        <taxon>Micrococcales</taxon>
        <taxon>Intrasporangiaceae</taxon>
        <taxon>Terrabacter</taxon>
    </lineage>
</organism>
<comment type="caution">
    <text evidence="1">The sequence shown here is derived from an EMBL/GenBank/DDBJ whole genome shotgun (WGS) entry which is preliminary data.</text>
</comment>
<name>A0ABP5FEJ8_9MICO</name>
<dbReference type="RefSeq" id="WP_343988406.1">
    <property type="nucleotide sequence ID" value="NZ_BAAANB010000002.1"/>
</dbReference>
<accession>A0ABP5FEJ8</accession>
<evidence type="ECO:0000313" key="1">
    <source>
        <dbReference type="EMBL" id="GAA2022558.1"/>
    </source>
</evidence>
<dbReference type="EMBL" id="BAAANB010000002">
    <property type="protein sequence ID" value="GAA2022558.1"/>
    <property type="molecule type" value="Genomic_DNA"/>
</dbReference>
<proteinExistence type="predicted"/>